<dbReference type="EMBL" id="FRBL01000002">
    <property type="protein sequence ID" value="SHL13583.1"/>
    <property type="molecule type" value="Genomic_DNA"/>
</dbReference>
<sequence>MEAKTKNPQLPMWMEKKSTRIFLLVVGVFSSIMFLISISSRFFADPGSHLYKIFGSIDCTIQNLLIAFSTLLTSYQINKLRKQKQIQEIDQIGS</sequence>
<dbReference type="Proteomes" id="UP000184420">
    <property type="component" value="Unassembled WGS sequence"/>
</dbReference>
<evidence type="ECO:0000256" key="1">
    <source>
        <dbReference type="SAM" id="Phobius"/>
    </source>
</evidence>
<feature type="transmembrane region" description="Helical" evidence="1">
    <location>
        <begin position="21"/>
        <end position="44"/>
    </location>
</feature>
<keyword evidence="1" id="KW-0812">Transmembrane</keyword>
<protein>
    <submittedName>
        <fullName evidence="2">Uncharacterized protein</fullName>
    </submittedName>
</protein>
<dbReference type="AlphaFoldDB" id="A0A1M6Y5Y6"/>
<name>A0A1M6Y5Y6_9BACT</name>
<keyword evidence="3" id="KW-1185">Reference proteome</keyword>
<organism evidence="2 3">
    <name type="scientific">Chitinophaga jiangningensis</name>
    <dbReference type="NCBI Taxonomy" id="1419482"/>
    <lineage>
        <taxon>Bacteria</taxon>
        <taxon>Pseudomonadati</taxon>
        <taxon>Bacteroidota</taxon>
        <taxon>Chitinophagia</taxon>
        <taxon>Chitinophagales</taxon>
        <taxon>Chitinophagaceae</taxon>
        <taxon>Chitinophaga</taxon>
    </lineage>
</organism>
<keyword evidence="1" id="KW-1133">Transmembrane helix</keyword>
<gene>
    <name evidence="2" type="ORF">SAMN05444266_102164</name>
</gene>
<evidence type="ECO:0000313" key="2">
    <source>
        <dbReference type="EMBL" id="SHL13583.1"/>
    </source>
</evidence>
<accession>A0A1M6Y5Y6</accession>
<evidence type="ECO:0000313" key="3">
    <source>
        <dbReference type="Proteomes" id="UP000184420"/>
    </source>
</evidence>
<proteinExistence type="predicted"/>
<reference evidence="2 3" key="1">
    <citation type="submission" date="2016-11" db="EMBL/GenBank/DDBJ databases">
        <authorList>
            <person name="Jaros S."/>
            <person name="Januszkiewicz K."/>
            <person name="Wedrychowicz H."/>
        </authorList>
    </citation>
    <scope>NUCLEOTIDE SEQUENCE [LARGE SCALE GENOMIC DNA]</scope>
    <source>
        <strain evidence="2 3">DSM 27406</strain>
    </source>
</reference>
<keyword evidence="1" id="KW-0472">Membrane</keyword>
<dbReference type="RefSeq" id="WP_073078793.1">
    <property type="nucleotide sequence ID" value="NZ_FRBL01000002.1"/>
</dbReference>
<feature type="transmembrane region" description="Helical" evidence="1">
    <location>
        <begin position="50"/>
        <end position="75"/>
    </location>
</feature>